<dbReference type="EMBL" id="BAAAQN010000006">
    <property type="protein sequence ID" value="GAA2019111.1"/>
    <property type="molecule type" value="Genomic_DNA"/>
</dbReference>
<comment type="caution">
    <text evidence="1">The sequence shown here is derived from an EMBL/GenBank/DDBJ whole genome shotgun (WGS) entry which is preliminary data.</text>
</comment>
<evidence type="ECO:0000313" key="1">
    <source>
        <dbReference type="EMBL" id="GAA2019111.1"/>
    </source>
</evidence>
<evidence type="ECO:0000313" key="2">
    <source>
        <dbReference type="Proteomes" id="UP001500751"/>
    </source>
</evidence>
<sequence>METPFLIDVTIDHAALPLGKLYELVRHNAQTATVFYTLPAALIAAGMSTADGQDITEVRIDGLHNLFDTVTPGHEGADGRISSAGEPVALATFGDTEARDGHEYASASITGLQLRLPGRQALPLTATVRFIETLEGGVEIEHDAELTPADFPGDLTGFDTAAEYERYLYDREEDLWDLVAEDDRDGWNGADADGIDLDAHPLEQRVEIEVRAHLPRTPQTGGPAADPAGPELGDLTLADLPQIVRVLAHIADNTDPDLWEDLLSQDQKQLIHRVCRTRNVLDGHDRAARYAPELPGLTGNALERLLALAGLNPLGHITVGPRHIDLIVTTAIEEGLLPAEDWDISQNRAGCRLFCGDGQQITVDVSELIPTPRGPVPAREAARHILTVLHRHLGRHDDTDGRRDEVP</sequence>
<name>A0ABN2TTA7_9ACTN</name>
<dbReference type="Proteomes" id="UP001500751">
    <property type="component" value="Unassembled WGS sequence"/>
</dbReference>
<dbReference type="RefSeq" id="WP_344664710.1">
    <property type="nucleotide sequence ID" value="NZ_BAAAQN010000006.1"/>
</dbReference>
<accession>A0ABN2TTA7</accession>
<reference evidence="1 2" key="1">
    <citation type="journal article" date="2019" name="Int. J. Syst. Evol. Microbiol.">
        <title>The Global Catalogue of Microorganisms (GCM) 10K type strain sequencing project: providing services to taxonomists for standard genome sequencing and annotation.</title>
        <authorList>
            <consortium name="The Broad Institute Genomics Platform"/>
            <consortium name="The Broad Institute Genome Sequencing Center for Infectious Disease"/>
            <person name="Wu L."/>
            <person name="Ma J."/>
        </authorList>
    </citation>
    <scope>NUCLEOTIDE SEQUENCE [LARGE SCALE GENOMIC DNA]</scope>
    <source>
        <strain evidence="1 2">JCM 16014</strain>
    </source>
</reference>
<protein>
    <submittedName>
        <fullName evidence="1">Uncharacterized protein</fullName>
    </submittedName>
</protein>
<gene>
    <name evidence="1" type="ORF">GCM10009839_14350</name>
</gene>
<organism evidence="1 2">
    <name type="scientific">Catenulispora yoronensis</name>
    <dbReference type="NCBI Taxonomy" id="450799"/>
    <lineage>
        <taxon>Bacteria</taxon>
        <taxon>Bacillati</taxon>
        <taxon>Actinomycetota</taxon>
        <taxon>Actinomycetes</taxon>
        <taxon>Catenulisporales</taxon>
        <taxon>Catenulisporaceae</taxon>
        <taxon>Catenulispora</taxon>
    </lineage>
</organism>
<proteinExistence type="predicted"/>
<keyword evidence="2" id="KW-1185">Reference proteome</keyword>